<accession>U6KP97</accession>
<protein>
    <submittedName>
        <fullName evidence="2">Uncharacterized protein</fullName>
    </submittedName>
</protein>
<evidence type="ECO:0000313" key="3">
    <source>
        <dbReference type="Proteomes" id="UP000030747"/>
    </source>
</evidence>
<proteinExistence type="predicted"/>
<dbReference type="EMBL" id="HG673751">
    <property type="protein sequence ID" value="CDJ37278.1"/>
    <property type="molecule type" value="Genomic_DNA"/>
</dbReference>
<feature type="region of interest" description="Disordered" evidence="1">
    <location>
        <begin position="76"/>
        <end position="132"/>
    </location>
</feature>
<feature type="compositionally biased region" description="Low complexity" evidence="1">
    <location>
        <begin position="88"/>
        <end position="132"/>
    </location>
</feature>
<name>U6KP97_EIMTE</name>
<dbReference type="GeneID" id="25251700"/>
<dbReference type="AlphaFoldDB" id="U6KP97"/>
<dbReference type="VEuPathDB" id="ToxoDB:ETH_00012665"/>
<reference evidence="2" key="2">
    <citation type="submission" date="2013-10" db="EMBL/GenBank/DDBJ databases">
        <authorList>
            <person name="Aslett M."/>
        </authorList>
    </citation>
    <scope>NUCLEOTIDE SEQUENCE [LARGE SCALE GENOMIC DNA]</scope>
    <source>
        <strain evidence="2">Houghton</strain>
    </source>
</reference>
<evidence type="ECO:0000313" key="2">
    <source>
        <dbReference type="EMBL" id="CDJ37278.1"/>
    </source>
</evidence>
<keyword evidence="3" id="KW-1185">Reference proteome</keyword>
<reference evidence="2" key="1">
    <citation type="submission" date="2013-10" db="EMBL/GenBank/DDBJ databases">
        <title>Genomic analysis of the causative agents of coccidiosis in chickens.</title>
        <authorList>
            <person name="Reid A.J."/>
            <person name="Blake D."/>
            <person name="Billington K."/>
            <person name="Browne H."/>
            <person name="Dunn M."/>
            <person name="Hung S."/>
            <person name="Kawahara F."/>
            <person name="Miranda-Saavedra D."/>
            <person name="Mourier T."/>
            <person name="Nagra H."/>
            <person name="Otto T.D."/>
            <person name="Rawlings N."/>
            <person name="Sanchez A."/>
            <person name="Sanders M."/>
            <person name="Subramaniam C."/>
            <person name="Tay Y."/>
            <person name="Dear P."/>
            <person name="Doerig C."/>
            <person name="Gruber A."/>
            <person name="Parkinson J."/>
            <person name="Shirley M."/>
            <person name="Wan K.L."/>
            <person name="Berriman M."/>
            <person name="Tomley F."/>
            <person name="Pain A."/>
        </authorList>
    </citation>
    <scope>NUCLEOTIDE SEQUENCE [LARGE SCALE GENOMIC DNA]</scope>
    <source>
        <strain evidence="2">Houghton</strain>
    </source>
</reference>
<organism evidence="2 3">
    <name type="scientific">Eimeria tenella</name>
    <name type="common">Coccidian parasite</name>
    <dbReference type="NCBI Taxonomy" id="5802"/>
    <lineage>
        <taxon>Eukaryota</taxon>
        <taxon>Sar</taxon>
        <taxon>Alveolata</taxon>
        <taxon>Apicomplexa</taxon>
        <taxon>Conoidasida</taxon>
        <taxon>Coccidia</taxon>
        <taxon>Eucoccidiorida</taxon>
        <taxon>Eimeriorina</taxon>
        <taxon>Eimeriidae</taxon>
        <taxon>Eimeria</taxon>
    </lineage>
</organism>
<gene>
    <name evidence="2" type="ORF">ETH_00012665</name>
</gene>
<sequence>MSKVPKFVTPCSCSSCRTALLNRQKGASLFPFMKSITGCCLTSAARRLWSSFSVSTLIPSCCCSAAAAAAASAAAASARTHPTKRGTSRPTSCPSCSVPCACSPDSSSSSSSAAAAAAARQQQRQSGSISSSAAAAGSSRLLQLLQGSSAANRRHKDS</sequence>
<evidence type="ECO:0000256" key="1">
    <source>
        <dbReference type="SAM" id="MobiDB-lite"/>
    </source>
</evidence>
<dbReference type="Proteomes" id="UP000030747">
    <property type="component" value="Unassembled WGS sequence"/>
</dbReference>
<dbReference type="RefSeq" id="XP_013228116.1">
    <property type="nucleotide sequence ID" value="XM_013372662.1"/>
</dbReference>